<proteinExistence type="inferred from homology"/>
<dbReference type="Gene3D" id="2.60.40.790">
    <property type="match status" value="1"/>
</dbReference>
<dbReference type="RefSeq" id="WP_232354680.1">
    <property type="nucleotide sequence ID" value="NZ_JAMBJK010000021.1"/>
</dbReference>
<comment type="caution">
    <text evidence="4">The sequence shown here is derived from an EMBL/GenBank/DDBJ whole genome shotgun (WGS) entry which is preliminary data.</text>
</comment>
<protein>
    <submittedName>
        <fullName evidence="4">Heat shock protein Hsp20</fullName>
    </submittedName>
</protein>
<dbReference type="PANTHER" id="PTHR11527">
    <property type="entry name" value="HEAT-SHOCK PROTEIN 20 FAMILY MEMBER"/>
    <property type="match status" value="1"/>
</dbReference>
<dbReference type="Proteomes" id="UP000033558">
    <property type="component" value="Unassembled WGS sequence"/>
</dbReference>
<dbReference type="InterPro" id="IPR031107">
    <property type="entry name" value="Small_HSP"/>
</dbReference>
<dbReference type="PROSITE" id="PS01031">
    <property type="entry name" value="SHSP"/>
    <property type="match status" value="1"/>
</dbReference>
<organism evidence="4 5">
    <name type="scientific">Bombilactobacillus mellifer</name>
    <dbReference type="NCBI Taxonomy" id="1218492"/>
    <lineage>
        <taxon>Bacteria</taxon>
        <taxon>Bacillati</taxon>
        <taxon>Bacillota</taxon>
        <taxon>Bacilli</taxon>
        <taxon>Lactobacillales</taxon>
        <taxon>Lactobacillaceae</taxon>
        <taxon>Bombilactobacillus</taxon>
    </lineage>
</organism>
<evidence type="ECO:0000313" key="4">
    <source>
        <dbReference type="EMBL" id="KJY63178.1"/>
    </source>
</evidence>
<comment type="similarity">
    <text evidence="1 2">Belongs to the small heat shock protein (HSP20) family.</text>
</comment>
<keyword evidence="5" id="KW-1185">Reference proteome</keyword>
<dbReference type="CDD" id="cd06471">
    <property type="entry name" value="ACD_LpsHSP_like"/>
    <property type="match status" value="1"/>
</dbReference>
<dbReference type="HOGENOM" id="CLU_046737_8_1_9"/>
<dbReference type="InterPro" id="IPR008978">
    <property type="entry name" value="HSP20-like_chaperone"/>
</dbReference>
<name>A0A0F4LXU8_9LACO</name>
<gene>
    <name evidence="4" type="primary">hsp</name>
    <name evidence="4" type="ORF">JG30_00860</name>
</gene>
<dbReference type="PATRIC" id="fig|1218492.5.peg.199"/>
<evidence type="ECO:0000259" key="3">
    <source>
        <dbReference type="PROSITE" id="PS01031"/>
    </source>
</evidence>
<dbReference type="AlphaFoldDB" id="A0A0F4LXU8"/>
<dbReference type="Pfam" id="PF00011">
    <property type="entry name" value="HSP20"/>
    <property type="match status" value="1"/>
</dbReference>
<accession>A0A0F4LXU8</accession>
<dbReference type="SUPFAM" id="SSF49764">
    <property type="entry name" value="HSP20-like chaperones"/>
    <property type="match status" value="1"/>
</dbReference>
<dbReference type="STRING" id="1218492.JG30_00860"/>
<reference evidence="4 5" key="1">
    <citation type="submission" date="2015-01" db="EMBL/GenBank/DDBJ databases">
        <title>Comparative genomics of the lactic acid bacteria isolated from the honey bee gut.</title>
        <authorList>
            <person name="Ellegaard K.M."/>
            <person name="Tamarit D."/>
            <person name="Javelind E."/>
            <person name="Olofsson T."/>
            <person name="Andersson S.G."/>
            <person name="Vasquez A."/>
        </authorList>
    </citation>
    <scope>NUCLEOTIDE SEQUENCE [LARGE SCALE GENOMIC DNA]</scope>
    <source>
        <strain evidence="4 5">Bin4</strain>
    </source>
</reference>
<keyword evidence="4" id="KW-0346">Stress response</keyword>
<evidence type="ECO:0000313" key="5">
    <source>
        <dbReference type="Proteomes" id="UP000033558"/>
    </source>
</evidence>
<feature type="domain" description="SHSP" evidence="3">
    <location>
        <begin position="29"/>
        <end position="142"/>
    </location>
</feature>
<dbReference type="EMBL" id="JXJQ01000002">
    <property type="protein sequence ID" value="KJY63178.1"/>
    <property type="molecule type" value="Genomic_DNA"/>
</dbReference>
<sequence>MMANNLMNRRGDMFDMFNDMDRWFNDWNHALPNNNMKTDVAESKAAYDVKIDLPDIDKKDITLDYDHDILTVSAHRDSLSDASNQQGDMIMNERSFGRFSRQYRLPNVDRPGITAKYEDGCLKIHLPKAHELPHNDHKIEIQ</sequence>
<evidence type="ECO:0000256" key="2">
    <source>
        <dbReference type="RuleBase" id="RU003616"/>
    </source>
</evidence>
<evidence type="ECO:0000256" key="1">
    <source>
        <dbReference type="PROSITE-ProRule" id="PRU00285"/>
    </source>
</evidence>
<dbReference type="InterPro" id="IPR002068">
    <property type="entry name" value="A-crystallin/Hsp20_dom"/>
</dbReference>